<sequence length="97" mass="10077">MTEGFDLASAARSLARGFSLAIAGAVSLLLLVYPYILAGIPAWSVHAGLPLMMSGAAGLFMHGLGFEPRNGVLRVVFHPASAWLLFLGGLAVLVGVR</sequence>
<keyword evidence="3" id="KW-1185">Reference proteome</keyword>
<accession>A0ABU0FFC6</accession>
<dbReference type="Pfam" id="PF09600">
    <property type="entry name" value="Cyd_oper_YbgE"/>
    <property type="match status" value="1"/>
</dbReference>
<evidence type="ECO:0000313" key="3">
    <source>
        <dbReference type="Proteomes" id="UP001237448"/>
    </source>
</evidence>
<proteinExistence type="predicted"/>
<dbReference type="Proteomes" id="UP001237448">
    <property type="component" value="Unassembled WGS sequence"/>
</dbReference>
<keyword evidence="1" id="KW-1133">Transmembrane helix</keyword>
<evidence type="ECO:0000256" key="1">
    <source>
        <dbReference type="SAM" id="Phobius"/>
    </source>
</evidence>
<evidence type="ECO:0000313" key="2">
    <source>
        <dbReference type="EMBL" id="MDQ0393305.1"/>
    </source>
</evidence>
<dbReference type="RefSeq" id="WP_307428452.1">
    <property type="nucleotide sequence ID" value="NZ_JAUSVK010000001.1"/>
</dbReference>
<dbReference type="EMBL" id="JAUSVK010000001">
    <property type="protein sequence ID" value="MDQ0393305.1"/>
    <property type="molecule type" value="Genomic_DNA"/>
</dbReference>
<feature type="transmembrane region" description="Helical" evidence="1">
    <location>
        <begin position="76"/>
        <end position="96"/>
    </location>
</feature>
<reference evidence="2 3" key="1">
    <citation type="submission" date="2023-07" db="EMBL/GenBank/DDBJ databases">
        <title>Genomic Encyclopedia of Type Strains, Phase IV (KMG-IV): sequencing the most valuable type-strain genomes for metagenomic binning, comparative biology and taxonomic classification.</title>
        <authorList>
            <person name="Goeker M."/>
        </authorList>
    </citation>
    <scope>NUCLEOTIDE SEQUENCE [LARGE SCALE GENOMIC DNA]</scope>
    <source>
        <strain evidence="2 3">DSM 5896</strain>
    </source>
</reference>
<protein>
    <submittedName>
        <fullName evidence="2">Membrane protein</fullName>
    </submittedName>
</protein>
<gene>
    <name evidence="2" type="ORF">J3R73_003097</name>
</gene>
<dbReference type="InterPro" id="IPR011846">
    <property type="entry name" value="Cyd_oper_YbgE"/>
</dbReference>
<name>A0ABU0FFC6_9HYPH</name>
<comment type="caution">
    <text evidence="2">The sequence shown here is derived from an EMBL/GenBank/DDBJ whole genome shotgun (WGS) entry which is preliminary data.</text>
</comment>
<keyword evidence="1" id="KW-0812">Transmembrane</keyword>
<feature type="transmembrane region" description="Helical" evidence="1">
    <location>
        <begin position="20"/>
        <end position="38"/>
    </location>
</feature>
<keyword evidence="1" id="KW-0472">Membrane</keyword>
<feature type="transmembrane region" description="Helical" evidence="1">
    <location>
        <begin position="45"/>
        <end position="64"/>
    </location>
</feature>
<organism evidence="2 3">
    <name type="scientific">Labrys monachus</name>
    <dbReference type="NCBI Taxonomy" id="217067"/>
    <lineage>
        <taxon>Bacteria</taxon>
        <taxon>Pseudomonadati</taxon>
        <taxon>Pseudomonadota</taxon>
        <taxon>Alphaproteobacteria</taxon>
        <taxon>Hyphomicrobiales</taxon>
        <taxon>Xanthobacteraceae</taxon>
        <taxon>Labrys</taxon>
    </lineage>
</organism>